<organism evidence="1 2">
    <name type="scientific">Halobellus clavatus</name>
    <dbReference type="NCBI Taxonomy" id="660517"/>
    <lineage>
        <taxon>Archaea</taxon>
        <taxon>Methanobacteriati</taxon>
        <taxon>Methanobacteriota</taxon>
        <taxon>Stenosarchaea group</taxon>
        <taxon>Halobacteria</taxon>
        <taxon>Halobacteriales</taxon>
        <taxon>Haloferacaceae</taxon>
        <taxon>Halobellus</taxon>
    </lineage>
</organism>
<evidence type="ECO:0000313" key="2">
    <source>
        <dbReference type="Proteomes" id="UP000199170"/>
    </source>
</evidence>
<dbReference type="AlphaFoldDB" id="A0A1H3II86"/>
<proteinExistence type="predicted"/>
<protein>
    <recommendedName>
        <fullName evidence="3">4-vinyl reductase 4VR domain-containing protein</fullName>
    </recommendedName>
</protein>
<dbReference type="EMBL" id="FNPB01000010">
    <property type="protein sequence ID" value="SDY27563.1"/>
    <property type="molecule type" value="Genomic_DNA"/>
</dbReference>
<evidence type="ECO:0000313" key="1">
    <source>
        <dbReference type="EMBL" id="SDY27563.1"/>
    </source>
</evidence>
<keyword evidence="2" id="KW-1185">Reference proteome</keyword>
<name>A0A1H3II86_9EURY</name>
<accession>A0A1H3II86</accession>
<evidence type="ECO:0008006" key="3">
    <source>
        <dbReference type="Google" id="ProtNLM"/>
    </source>
</evidence>
<sequence>MASYEAFDPDVEINGQTVLTIVKEGMGKFSASYQERALRALAEEGITDPAPDEWYPQQAWLNAFEAIADELQPHVLDRLGEQIPEVAEWPNDFDTVPAGLQSIDEAYQRNHRGGAIGWYRFEQTDDQAGTMTCHNPYPCPFDRGLIRGVAKQYASMDSFVFIEETGSGCRRNGDDRCTYTVYW</sequence>
<reference evidence="2" key="1">
    <citation type="submission" date="2016-10" db="EMBL/GenBank/DDBJ databases">
        <authorList>
            <person name="Varghese N."/>
            <person name="Submissions S."/>
        </authorList>
    </citation>
    <scope>NUCLEOTIDE SEQUENCE [LARGE SCALE GENOMIC DNA]</scope>
    <source>
        <strain evidence="2">CGMCC 1.10118</strain>
    </source>
</reference>
<dbReference type="Proteomes" id="UP000199170">
    <property type="component" value="Unassembled WGS sequence"/>
</dbReference>
<gene>
    <name evidence="1" type="ORF">SAMN04487946_11021</name>
</gene>
<dbReference type="RefSeq" id="WP_089768236.1">
    <property type="nucleotide sequence ID" value="NZ_FNPB01000010.1"/>
</dbReference>
<dbReference type="OrthoDB" id="165361at2157"/>
<dbReference type="STRING" id="660517.SAMN04487946_11021"/>